<dbReference type="RefSeq" id="WP_006871217.1">
    <property type="nucleotide sequence ID" value="NZ_JH413827.1"/>
</dbReference>
<dbReference type="Gene3D" id="3.80.10.10">
    <property type="entry name" value="Ribonuclease Inhibitor"/>
    <property type="match status" value="1"/>
</dbReference>
<dbReference type="EMBL" id="JH413827">
    <property type="protein sequence ID" value="EHL30664.1"/>
    <property type="molecule type" value="Genomic_DNA"/>
</dbReference>
<dbReference type="InterPro" id="IPR032675">
    <property type="entry name" value="LRR_dom_sf"/>
</dbReference>
<organism evidence="1 2">
    <name type="scientific">Legionella drancourtii LLAP12</name>
    <dbReference type="NCBI Taxonomy" id="658187"/>
    <lineage>
        <taxon>Bacteria</taxon>
        <taxon>Pseudomonadati</taxon>
        <taxon>Pseudomonadota</taxon>
        <taxon>Gammaproteobacteria</taxon>
        <taxon>Legionellales</taxon>
        <taxon>Legionellaceae</taxon>
        <taxon>Legionella</taxon>
    </lineage>
</organism>
<dbReference type="AlphaFoldDB" id="G9EPW2"/>
<dbReference type="Proteomes" id="UP000002770">
    <property type="component" value="Unassembled WGS sequence"/>
</dbReference>
<protein>
    <submittedName>
        <fullName evidence="1">Uncharacterized protein</fullName>
    </submittedName>
</protein>
<reference evidence="1 2" key="1">
    <citation type="journal article" date="2011" name="BMC Genomics">
        <title>Insight into cross-talk between intra-amoebal pathogens.</title>
        <authorList>
            <person name="Gimenez G."/>
            <person name="Bertelli C."/>
            <person name="Moliner C."/>
            <person name="Robert C."/>
            <person name="Raoult D."/>
            <person name="Fournier P.E."/>
            <person name="Greub G."/>
        </authorList>
    </citation>
    <scope>NUCLEOTIDE SEQUENCE [LARGE SCALE GENOMIC DNA]</scope>
    <source>
        <strain evidence="1 2">LLAP12</strain>
    </source>
</reference>
<keyword evidence="2" id="KW-1185">Reference proteome</keyword>
<proteinExistence type="predicted"/>
<dbReference type="HOGENOM" id="CLU_868161_0_0_6"/>
<evidence type="ECO:0000313" key="2">
    <source>
        <dbReference type="Proteomes" id="UP000002770"/>
    </source>
</evidence>
<name>G9EPW2_9GAMM</name>
<dbReference type="eggNOG" id="COG5238">
    <property type="taxonomic scope" value="Bacteria"/>
</dbReference>
<dbReference type="InParanoid" id="G9EPW2"/>
<dbReference type="STRING" id="658187.LDG_7303"/>
<gene>
    <name evidence="1" type="ORF">LDG_7303</name>
</gene>
<evidence type="ECO:0000313" key="1">
    <source>
        <dbReference type="EMBL" id="EHL30664.1"/>
    </source>
</evidence>
<accession>G9EPW2</accession>
<sequence length="320" mass="35329">MREKIFFPGKTLCQVIDEIRSLNEKKVTLLDLSGHGLWSSLVLRAYVTALIETEVIHLDLSENQLYKMYHEDLADLIDLLKETSVTHLDLRLNAFWKKSGAELAELAAAFKGTGVTHLSLAGNELGKKTGAELAELAAAFKDTGVTHLSLAGNELGKKTGAELAELAAAFKDTGVTHLDLPLNCLESKSDEEFNEFVEALPDNIVSVGFGYFGAEDMTTFKRQTLQHRFGSADNIVLYNNEFDEYLDVYNIDIQRLEPSLRREDANAYRALGFNTPIPSLRSSCAFFAAQNISVPTCQSTLPSELIAYVDALRTSTIANK</sequence>
<dbReference type="OrthoDB" id="5638344at2"/>
<dbReference type="SUPFAM" id="SSF52047">
    <property type="entry name" value="RNI-like"/>
    <property type="match status" value="1"/>
</dbReference>